<proteinExistence type="inferred from homology"/>
<dbReference type="PANTHER" id="PTHR33383:SF1">
    <property type="entry name" value="MEMBRANE PROTEIN INSERTION EFFICIENCY FACTOR-RELATED"/>
    <property type="match status" value="1"/>
</dbReference>
<evidence type="ECO:0000256" key="1">
    <source>
        <dbReference type="HAMAP-Rule" id="MF_00386"/>
    </source>
</evidence>
<keyword evidence="1" id="KW-1003">Cell membrane</keyword>
<dbReference type="PANTHER" id="PTHR33383">
    <property type="entry name" value="MEMBRANE PROTEIN INSERTION EFFICIENCY FACTOR-RELATED"/>
    <property type="match status" value="1"/>
</dbReference>
<name>A0A1H4A5G7_9GAMM</name>
<sequence length="100" mass="11473">MHQLTQWLKKLLILLVRGYQLLLSPFLGNNCRFYPSCSSYMIEAIEVHGVFKGLWLGTRRILRCHPYSDGGIDPVPPRCGCAGHDERSELSQPDYTEKNH</sequence>
<comment type="function">
    <text evidence="1">Could be involved in insertion of integral membrane proteins into the membrane.</text>
</comment>
<dbReference type="NCBIfam" id="TIGR00278">
    <property type="entry name" value="membrane protein insertion efficiency factor YidD"/>
    <property type="match status" value="1"/>
</dbReference>
<keyword evidence="1" id="KW-0472">Membrane</keyword>
<protein>
    <recommendedName>
        <fullName evidence="1">Putative membrane protein insertion efficiency factor</fullName>
    </recommendedName>
</protein>
<evidence type="ECO:0000313" key="2">
    <source>
        <dbReference type="EMBL" id="SEA31353.1"/>
    </source>
</evidence>
<dbReference type="GO" id="GO:0005886">
    <property type="term" value="C:plasma membrane"/>
    <property type="evidence" value="ECO:0007669"/>
    <property type="project" value="UniProtKB-SubCell"/>
</dbReference>
<dbReference type="AlphaFoldDB" id="A0A1H4A5G7"/>
<dbReference type="HAMAP" id="MF_00386">
    <property type="entry name" value="UPF0161_YidD"/>
    <property type="match status" value="1"/>
</dbReference>
<dbReference type="Pfam" id="PF01809">
    <property type="entry name" value="YidD"/>
    <property type="match status" value="1"/>
</dbReference>
<accession>A0A1H4A5G7</accession>
<organism evidence="2 3">
    <name type="scientific">Marinobacterium iners DSM 11526</name>
    <dbReference type="NCBI Taxonomy" id="1122198"/>
    <lineage>
        <taxon>Bacteria</taxon>
        <taxon>Pseudomonadati</taxon>
        <taxon>Pseudomonadota</taxon>
        <taxon>Gammaproteobacteria</taxon>
        <taxon>Oceanospirillales</taxon>
        <taxon>Oceanospirillaceae</taxon>
        <taxon>Marinobacterium</taxon>
    </lineage>
</organism>
<comment type="subcellular location">
    <subcellularLocation>
        <location evidence="1">Cell membrane</location>
        <topology evidence="1">Peripheral membrane protein</topology>
        <orientation evidence="1">Cytoplasmic side</orientation>
    </subcellularLocation>
</comment>
<keyword evidence="3" id="KW-1185">Reference proteome</keyword>
<gene>
    <name evidence="2" type="ORF">SAMN02745729_102287</name>
</gene>
<dbReference type="InterPro" id="IPR002696">
    <property type="entry name" value="Membr_insert_effic_factor_YidD"/>
</dbReference>
<dbReference type="RefSeq" id="WP_175527579.1">
    <property type="nucleotide sequence ID" value="NZ_FNRJ01000002.1"/>
</dbReference>
<reference evidence="3" key="1">
    <citation type="submission" date="2016-10" db="EMBL/GenBank/DDBJ databases">
        <authorList>
            <person name="Varghese N."/>
            <person name="Submissions S."/>
        </authorList>
    </citation>
    <scope>NUCLEOTIDE SEQUENCE [LARGE SCALE GENOMIC DNA]</scope>
    <source>
        <strain evidence="3">DSM 11526</strain>
    </source>
</reference>
<dbReference type="STRING" id="1122198.SAMN02745729_102287"/>
<dbReference type="Proteomes" id="UP000242469">
    <property type="component" value="Unassembled WGS sequence"/>
</dbReference>
<evidence type="ECO:0000313" key="3">
    <source>
        <dbReference type="Proteomes" id="UP000242469"/>
    </source>
</evidence>
<dbReference type="SMART" id="SM01234">
    <property type="entry name" value="Haemolytic"/>
    <property type="match status" value="1"/>
</dbReference>
<comment type="similarity">
    <text evidence="1">Belongs to the UPF0161 family.</text>
</comment>
<dbReference type="EMBL" id="FNRJ01000002">
    <property type="protein sequence ID" value="SEA31353.1"/>
    <property type="molecule type" value="Genomic_DNA"/>
</dbReference>